<dbReference type="AlphaFoldDB" id="D0EAD1"/>
<protein>
    <submittedName>
        <fullName evidence="2">Beta-1,2 N-acetylglucosaminyltransferase</fullName>
    </submittedName>
</protein>
<reference evidence="2" key="1">
    <citation type="journal article" date="2009" name="J. Bacteriol.">
        <title>Structural and genetic basis for the serological differentiation of Pasteurella multocida Heddleston serotypes 2 and 5.</title>
        <authorList>
            <person name="St Michael F."/>
            <person name="Harper M."/>
            <person name="Parnas H."/>
            <person name="John M."/>
            <person name="Stupak J."/>
            <person name="Vinogradov E."/>
            <person name="Adler B."/>
            <person name="Boyce J.D."/>
            <person name="Cox A.D."/>
        </authorList>
    </citation>
    <scope>NUCLEOTIDE SEQUENCE</scope>
    <source>
        <strain evidence="2">P1702</strain>
    </source>
</reference>
<dbReference type="RefSeq" id="WP_064972954.1">
    <property type="nucleotide sequence ID" value="NZ_CP097616.1"/>
</dbReference>
<gene>
    <name evidence="2" type="primary">nctA</name>
</gene>
<feature type="domain" description="Glycosyltransferase 2-like" evidence="1">
    <location>
        <begin position="6"/>
        <end position="105"/>
    </location>
</feature>
<dbReference type="EMBL" id="GQ444330">
    <property type="protein sequence ID" value="ACX35569.1"/>
    <property type="molecule type" value="Genomic_DNA"/>
</dbReference>
<dbReference type="SUPFAM" id="SSF53448">
    <property type="entry name" value="Nucleotide-diphospho-sugar transferases"/>
    <property type="match status" value="1"/>
</dbReference>
<keyword evidence="2" id="KW-0328">Glycosyltransferase</keyword>
<dbReference type="Gene3D" id="3.90.550.10">
    <property type="entry name" value="Spore Coat Polysaccharide Biosynthesis Protein SpsA, Chain A"/>
    <property type="match status" value="1"/>
</dbReference>
<keyword evidence="2" id="KW-0808">Transferase</keyword>
<dbReference type="CDD" id="cd00761">
    <property type="entry name" value="Glyco_tranf_GTA_type"/>
    <property type="match status" value="1"/>
</dbReference>
<evidence type="ECO:0000259" key="1">
    <source>
        <dbReference type="Pfam" id="PF00535"/>
    </source>
</evidence>
<name>D0EAD1_PASMD</name>
<accession>D0EAD1</accession>
<evidence type="ECO:0000313" key="2">
    <source>
        <dbReference type="EMBL" id="ACX35569.1"/>
    </source>
</evidence>
<proteinExistence type="predicted"/>
<dbReference type="InterPro" id="IPR029044">
    <property type="entry name" value="Nucleotide-diphossugar_trans"/>
</dbReference>
<dbReference type="InterPro" id="IPR001173">
    <property type="entry name" value="Glyco_trans_2-like"/>
</dbReference>
<sequence length="280" mass="32622">MLKVTLAIATYNRITYIEKMINSLKSSVDISKINIRIYDDHSEILTKQDLEKLFPYAKEIIVRDKNLGADRNSRKIYDDFLQTNDDILINADSDLIYRPGWLEIIETLLPQTDGVLSLYNSNKHQFIEQITPSYGAKKTLGSAGTVLTREIVKKIVDNIPIDSDMFDWQWSTLLTNKNIKLICIKESYIQHIGILGQNNKGFINDFDYGLNFIPENEINQKIMSDFIDELFLENRKFIERKEKEIGCSLTKLKKLDYKVGHFILAIPREIKRLLKKIFKH</sequence>
<organism evidence="2">
    <name type="scientific">Pasteurella multocida</name>
    <dbReference type="NCBI Taxonomy" id="747"/>
    <lineage>
        <taxon>Bacteria</taxon>
        <taxon>Pseudomonadati</taxon>
        <taxon>Pseudomonadota</taxon>
        <taxon>Gammaproteobacteria</taxon>
        <taxon>Pasteurellales</taxon>
        <taxon>Pasteurellaceae</taxon>
        <taxon>Pasteurella</taxon>
    </lineage>
</organism>
<dbReference type="Pfam" id="PF00535">
    <property type="entry name" value="Glycos_transf_2"/>
    <property type="match status" value="1"/>
</dbReference>
<dbReference type="GO" id="GO:0016757">
    <property type="term" value="F:glycosyltransferase activity"/>
    <property type="evidence" value="ECO:0007669"/>
    <property type="project" value="UniProtKB-KW"/>
</dbReference>